<accession>A0A8S3X4N3</accession>
<name>A0A8S3X4N3_PARAO</name>
<sequence>MATPTSVVETTLGLTSAMIDETADALGIGENQKDVQAMTFTLEQWTNNQKIREAVAYIRLDAKKIVEQFFKKAEENPIGAADKPITIRNVSLYEKNAANTDLMLFLNVFLERGNNLQKALLRCDDTIAPVLRRKANAYGIVLERTKTKPSWGRDILRWLASICVAVQCTGICALHSYTY</sequence>
<dbReference type="EMBL" id="CAJQZP010000945">
    <property type="protein sequence ID" value="CAG5000721.1"/>
    <property type="molecule type" value="Genomic_DNA"/>
</dbReference>
<evidence type="ECO:0000256" key="1">
    <source>
        <dbReference type="SAM" id="Phobius"/>
    </source>
</evidence>
<gene>
    <name evidence="2" type="ORF">PAPOLLO_LOCUS13778</name>
</gene>
<protein>
    <submittedName>
        <fullName evidence="2">(apollo) hypothetical protein</fullName>
    </submittedName>
</protein>
<feature type="transmembrane region" description="Helical" evidence="1">
    <location>
        <begin position="155"/>
        <end position="177"/>
    </location>
</feature>
<keyword evidence="1" id="KW-0472">Membrane</keyword>
<evidence type="ECO:0000313" key="3">
    <source>
        <dbReference type="Proteomes" id="UP000691718"/>
    </source>
</evidence>
<keyword evidence="1" id="KW-1133">Transmembrane helix</keyword>
<keyword evidence="1" id="KW-0812">Transmembrane</keyword>
<dbReference type="Proteomes" id="UP000691718">
    <property type="component" value="Unassembled WGS sequence"/>
</dbReference>
<reference evidence="2" key="1">
    <citation type="submission" date="2021-04" db="EMBL/GenBank/DDBJ databases">
        <authorList>
            <person name="Tunstrom K."/>
        </authorList>
    </citation>
    <scope>NUCLEOTIDE SEQUENCE</scope>
</reference>
<evidence type="ECO:0000313" key="2">
    <source>
        <dbReference type="EMBL" id="CAG5000721.1"/>
    </source>
</evidence>
<keyword evidence="3" id="KW-1185">Reference proteome</keyword>
<dbReference type="OrthoDB" id="7464135at2759"/>
<dbReference type="AlphaFoldDB" id="A0A8S3X4N3"/>
<proteinExistence type="predicted"/>
<organism evidence="2 3">
    <name type="scientific">Parnassius apollo</name>
    <name type="common">Apollo butterfly</name>
    <name type="synonym">Papilio apollo</name>
    <dbReference type="NCBI Taxonomy" id="110799"/>
    <lineage>
        <taxon>Eukaryota</taxon>
        <taxon>Metazoa</taxon>
        <taxon>Ecdysozoa</taxon>
        <taxon>Arthropoda</taxon>
        <taxon>Hexapoda</taxon>
        <taxon>Insecta</taxon>
        <taxon>Pterygota</taxon>
        <taxon>Neoptera</taxon>
        <taxon>Endopterygota</taxon>
        <taxon>Lepidoptera</taxon>
        <taxon>Glossata</taxon>
        <taxon>Ditrysia</taxon>
        <taxon>Papilionoidea</taxon>
        <taxon>Papilionidae</taxon>
        <taxon>Parnassiinae</taxon>
        <taxon>Parnassini</taxon>
        <taxon>Parnassius</taxon>
        <taxon>Parnassius</taxon>
    </lineage>
</organism>
<comment type="caution">
    <text evidence="2">The sequence shown here is derived from an EMBL/GenBank/DDBJ whole genome shotgun (WGS) entry which is preliminary data.</text>
</comment>